<organism evidence="4 5">
    <name type="scientific">Potamilus streckersoni</name>
    <dbReference type="NCBI Taxonomy" id="2493646"/>
    <lineage>
        <taxon>Eukaryota</taxon>
        <taxon>Metazoa</taxon>
        <taxon>Spiralia</taxon>
        <taxon>Lophotrochozoa</taxon>
        <taxon>Mollusca</taxon>
        <taxon>Bivalvia</taxon>
        <taxon>Autobranchia</taxon>
        <taxon>Heteroconchia</taxon>
        <taxon>Palaeoheterodonta</taxon>
        <taxon>Unionida</taxon>
        <taxon>Unionoidea</taxon>
        <taxon>Unionidae</taxon>
        <taxon>Ambleminae</taxon>
        <taxon>Lampsilini</taxon>
        <taxon>Potamilus</taxon>
    </lineage>
</organism>
<evidence type="ECO:0000313" key="4">
    <source>
        <dbReference type="EMBL" id="KAK3580158.1"/>
    </source>
</evidence>
<proteinExistence type="inferred from homology"/>
<dbReference type="PANTHER" id="PTHR14187">
    <property type="entry name" value="ALPHA KINASE/ELONGATION FACTOR 2 KINASE"/>
    <property type="match status" value="1"/>
</dbReference>
<dbReference type="GO" id="GO:0140662">
    <property type="term" value="F:ATP-dependent protein folding chaperone"/>
    <property type="evidence" value="ECO:0007669"/>
    <property type="project" value="InterPro"/>
</dbReference>
<dbReference type="SUPFAM" id="SSF53067">
    <property type="entry name" value="Actin-like ATPase domain"/>
    <property type="match status" value="2"/>
</dbReference>
<reference evidence="4" key="3">
    <citation type="submission" date="2023-05" db="EMBL/GenBank/DDBJ databases">
        <authorList>
            <person name="Smith C.H."/>
        </authorList>
    </citation>
    <scope>NUCLEOTIDE SEQUENCE</scope>
    <source>
        <strain evidence="4">CHS0354</strain>
        <tissue evidence="4">Mantle</tissue>
    </source>
</reference>
<dbReference type="InterPro" id="IPR043129">
    <property type="entry name" value="ATPase_NBD"/>
</dbReference>
<comment type="similarity">
    <text evidence="1">Belongs to the heat shock protein 70 family.</text>
</comment>
<dbReference type="InterPro" id="IPR013126">
    <property type="entry name" value="Hsp_70_fam"/>
</dbReference>
<reference evidence="4" key="1">
    <citation type="journal article" date="2021" name="Genome Biol. Evol.">
        <title>A High-Quality Reference Genome for a Parasitic Bivalve with Doubly Uniparental Inheritance (Bivalvia: Unionida).</title>
        <authorList>
            <person name="Smith C.H."/>
        </authorList>
    </citation>
    <scope>NUCLEOTIDE SEQUENCE</scope>
    <source>
        <strain evidence="4">CHS0354</strain>
    </source>
</reference>
<keyword evidence="5" id="KW-1185">Reference proteome</keyword>
<evidence type="ECO:0000313" key="5">
    <source>
        <dbReference type="Proteomes" id="UP001195483"/>
    </source>
</evidence>
<name>A0AAE0RV71_9BIVA</name>
<accession>A0AAE0RV71</accession>
<dbReference type="GO" id="GO:0005524">
    <property type="term" value="F:ATP binding"/>
    <property type="evidence" value="ECO:0007669"/>
    <property type="project" value="UniProtKB-KW"/>
</dbReference>
<sequence length="525" mass="59214">MGNIWSAIGRYSPVDSHSERGQDLNLDVLSNTIDVPKLVVAIDFGTYNSGYAYQYRTDYENERSTTINFSRWQTPTMVTNKIPTCILLKSDGTVDSFGYEAQMRFANLEQEGEDYVNWFFFSFFKMMLHQRKDLSEETPLESAFGNTLPAIVVFSKAIEYMKKHFIDFLNVSGFPYPENETQWVLTVPAIWNDQAKQFMRRSAEKAGILSHKLVLALEPEAAAIYCSQISANQMEIQGTDGKLRYVASPGSTIMVADLGGGTVEITTVKIEMDGTMKQVYESNGDDSGGMKVNEKFISLLQEITGLSIWNEFSSNYKQDEHEFQMEFEHKKRIIGLDNGPKKLIIKMPSTLKDIWEKRSGMLVEENLSRLEGPLRGKVNISSNKLNFDASLLVEFFQEPVSGILKKARNVYQKSSCGMRIDAIILVGGFAQSDLVTTRVRDGLSDLRIPVVRPHSPELAVLKGAVLFGHNPNIMTSRVLRLTYGVGINVDFVSGKYDDKFKFETPDGKFYAMNVFKKTCRKRPGG</sequence>
<protein>
    <recommendedName>
        <fullName evidence="6">Heat shock 70 kDa protein 12A</fullName>
    </recommendedName>
</protein>
<evidence type="ECO:0008006" key="6">
    <source>
        <dbReference type="Google" id="ProtNLM"/>
    </source>
</evidence>
<dbReference type="EMBL" id="JAEAOA010001802">
    <property type="protein sequence ID" value="KAK3580158.1"/>
    <property type="molecule type" value="Genomic_DNA"/>
</dbReference>
<dbReference type="Gene3D" id="3.30.420.40">
    <property type="match status" value="1"/>
</dbReference>
<reference evidence="4" key="2">
    <citation type="journal article" date="2021" name="Genome Biol. Evol.">
        <title>Developing a high-quality reference genome for a parasitic bivalve with doubly uniparental inheritance (Bivalvia: Unionida).</title>
        <authorList>
            <person name="Smith C.H."/>
        </authorList>
    </citation>
    <scope>NUCLEOTIDE SEQUENCE</scope>
    <source>
        <strain evidence="4">CHS0354</strain>
        <tissue evidence="4">Mantle</tissue>
    </source>
</reference>
<dbReference type="AlphaFoldDB" id="A0AAE0RV71"/>
<dbReference type="PANTHER" id="PTHR14187:SF5">
    <property type="entry name" value="HEAT SHOCK 70 KDA PROTEIN 12A"/>
    <property type="match status" value="1"/>
</dbReference>
<comment type="caution">
    <text evidence="4">The sequence shown here is derived from an EMBL/GenBank/DDBJ whole genome shotgun (WGS) entry which is preliminary data.</text>
</comment>
<gene>
    <name evidence="4" type="ORF">CHS0354_030273</name>
</gene>
<dbReference type="Proteomes" id="UP001195483">
    <property type="component" value="Unassembled WGS sequence"/>
</dbReference>
<keyword evidence="3" id="KW-0067">ATP-binding</keyword>
<keyword evidence="2" id="KW-0547">Nucleotide-binding</keyword>
<evidence type="ECO:0000256" key="3">
    <source>
        <dbReference type="ARBA" id="ARBA00022840"/>
    </source>
</evidence>
<evidence type="ECO:0000256" key="1">
    <source>
        <dbReference type="ARBA" id="ARBA00007381"/>
    </source>
</evidence>
<dbReference type="Pfam" id="PF00012">
    <property type="entry name" value="HSP70"/>
    <property type="match status" value="1"/>
</dbReference>
<dbReference type="CDD" id="cd10229">
    <property type="entry name" value="ASKHA_NBD_HSP70_HSPA12"/>
    <property type="match status" value="1"/>
</dbReference>
<evidence type="ECO:0000256" key="2">
    <source>
        <dbReference type="ARBA" id="ARBA00022741"/>
    </source>
</evidence>